<organism evidence="1 2">
    <name type="scientific">Melastoma candidum</name>
    <dbReference type="NCBI Taxonomy" id="119954"/>
    <lineage>
        <taxon>Eukaryota</taxon>
        <taxon>Viridiplantae</taxon>
        <taxon>Streptophyta</taxon>
        <taxon>Embryophyta</taxon>
        <taxon>Tracheophyta</taxon>
        <taxon>Spermatophyta</taxon>
        <taxon>Magnoliopsida</taxon>
        <taxon>eudicotyledons</taxon>
        <taxon>Gunneridae</taxon>
        <taxon>Pentapetalae</taxon>
        <taxon>rosids</taxon>
        <taxon>malvids</taxon>
        <taxon>Myrtales</taxon>
        <taxon>Melastomataceae</taxon>
        <taxon>Melastomatoideae</taxon>
        <taxon>Melastomateae</taxon>
        <taxon>Melastoma</taxon>
    </lineage>
</organism>
<gene>
    <name evidence="1" type="ORF">MLD38_037651</name>
</gene>
<keyword evidence="2" id="KW-1185">Reference proteome</keyword>
<dbReference type="Proteomes" id="UP001057402">
    <property type="component" value="Chromosome 11"/>
</dbReference>
<sequence>MTPRKLRRAASRRCQVLVAIVRKRCRGFIEVEVVADAFIVCVPVPMDDRSRDDQRDQQASKEWKKVKLEGHKPLGDMDVQSSCCNRTGAEGNGECQSATMDASELSFGRILSGNQVVRQPILVSGSPIWGVLEAGPCEDPPPEKEQIEGACAWTPGQVIFQLELQTPPPPNGIASVVTQVVDLQPNGIQEDSANEVDSGALHLNDAVDADSEQGGEEIALDLEPDSIVLHKAVS</sequence>
<dbReference type="EMBL" id="CM042890">
    <property type="protein sequence ID" value="KAI4312861.1"/>
    <property type="molecule type" value="Genomic_DNA"/>
</dbReference>
<comment type="caution">
    <text evidence="1">The sequence shown here is derived from an EMBL/GenBank/DDBJ whole genome shotgun (WGS) entry which is preliminary data.</text>
</comment>
<evidence type="ECO:0000313" key="1">
    <source>
        <dbReference type="EMBL" id="KAI4312861.1"/>
    </source>
</evidence>
<name>A0ACB9LNQ0_9MYRT</name>
<proteinExistence type="predicted"/>
<evidence type="ECO:0000313" key="2">
    <source>
        <dbReference type="Proteomes" id="UP001057402"/>
    </source>
</evidence>
<accession>A0ACB9LNQ0</accession>
<reference evidence="2" key="1">
    <citation type="journal article" date="2023" name="Front. Plant Sci.">
        <title>Chromosomal-level genome assembly of Melastoma candidum provides insights into trichome evolution.</title>
        <authorList>
            <person name="Zhong Y."/>
            <person name="Wu W."/>
            <person name="Sun C."/>
            <person name="Zou P."/>
            <person name="Liu Y."/>
            <person name="Dai S."/>
            <person name="Zhou R."/>
        </authorList>
    </citation>
    <scope>NUCLEOTIDE SEQUENCE [LARGE SCALE GENOMIC DNA]</scope>
</reference>
<protein>
    <submittedName>
        <fullName evidence="1">Uncharacterized protein</fullName>
    </submittedName>
</protein>